<keyword evidence="2" id="KW-1185">Reference proteome</keyword>
<gene>
    <name evidence="1" type="ORF">CEXT_416671</name>
</gene>
<dbReference type="EMBL" id="BPLR01020587">
    <property type="protein sequence ID" value="GIX80356.1"/>
    <property type="molecule type" value="Genomic_DNA"/>
</dbReference>
<organism evidence="1 2">
    <name type="scientific">Caerostris extrusa</name>
    <name type="common">Bark spider</name>
    <name type="synonym">Caerostris bankana</name>
    <dbReference type="NCBI Taxonomy" id="172846"/>
    <lineage>
        <taxon>Eukaryota</taxon>
        <taxon>Metazoa</taxon>
        <taxon>Ecdysozoa</taxon>
        <taxon>Arthropoda</taxon>
        <taxon>Chelicerata</taxon>
        <taxon>Arachnida</taxon>
        <taxon>Araneae</taxon>
        <taxon>Araneomorphae</taxon>
        <taxon>Entelegynae</taxon>
        <taxon>Araneoidea</taxon>
        <taxon>Araneidae</taxon>
        <taxon>Caerostris</taxon>
    </lineage>
</organism>
<dbReference type="Proteomes" id="UP001054945">
    <property type="component" value="Unassembled WGS sequence"/>
</dbReference>
<protein>
    <submittedName>
        <fullName evidence="1">Uncharacterized protein</fullName>
    </submittedName>
</protein>
<evidence type="ECO:0000313" key="1">
    <source>
        <dbReference type="EMBL" id="GIX80356.1"/>
    </source>
</evidence>
<comment type="caution">
    <text evidence="1">The sequence shown here is derived from an EMBL/GenBank/DDBJ whole genome shotgun (WGS) entry which is preliminary data.</text>
</comment>
<name>A0AAV4N774_CAEEX</name>
<evidence type="ECO:0000313" key="2">
    <source>
        <dbReference type="Proteomes" id="UP001054945"/>
    </source>
</evidence>
<dbReference type="AlphaFoldDB" id="A0AAV4N774"/>
<reference evidence="1 2" key="1">
    <citation type="submission" date="2021-06" db="EMBL/GenBank/DDBJ databases">
        <title>Caerostris extrusa draft genome.</title>
        <authorList>
            <person name="Kono N."/>
            <person name="Arakawa K."/>
        </authorList>
    </citation>
    <scope>NUCLEOTIDE SEQUENCE [LARGE SCALE GENOMIC DNA]</scope>
</reference>
<sequence length="101" mass="11364">MSEVTKYPFISLLVNSVTITSETDSQKESPGKVDCLNASCPLQHRHLLHLQQKKKRRLGDDLNGRGRAVLLLCTQKRFGCANSKQLRCYKRSPVCDDKGTC</sequence>
<accession>A0AAV4N774</accession>
<proteinExistence type="predicted"/>